<dbReference type="Gene3D" id="3.30.450.40">
    <property type="match status" value="1"/>
</dbReference>
<dbReference type="InterPro" id="IPR000160">
    <property type="entry name" value="GGDEF_dom"/>
</dbReference>
<comment type="caution">
    <text evidence="2">The sequence shown here is derived from an EMBL/GenBank/DDBJ whole genome shotgun (WGS) entry which is preliminary data.</text>
</comment>
<dbReference type="Pfam" id="PF00990">
    <property type="entry name" value="GGDEF"/>
    <property type="match status" value="1"/>
</dbReference>
<sequence>MDQKDSIDLKILKAIFGIARSIGSELELEKVCDLIVEKVFKVINCNGCAIILVDEKGVKLQSEIGFGKSIREVEFRKEMPIIKYILSTKNKLFIGDIESSYFKYSVPRGEKTISMICIPIIVKEEVKGIIYIDSKKTNAFSSRHEYFLNILAHEISIAIERALNYKQIKELTVIDELTGVFNRRKFDIDLRDALNEAIRYIKSLSLLMIDIDNFKKYNDLH</sequence>
<dbReference type="Gene3D" id="3.30.70.270">
    <property type="match status" value="1"/>
</dbReference>
<dbReference type="PANTHER" id="PTHR45138">
    <property type="entry name" value="REGULATORY COMPONENTS OF SENSORY TRANSDUCTION SYSTEM"/>
    <property type="match status" value="1"/>
</dbReference>
<name>X1EJE1_9ZZZZ</name>
<evidence type="ECO:0000259" key="1">
    <source>
        <dbReference type="PROSITE" id="PS50887"/>
    </source>
</evidence>
<dbReference type="InterPro" id="IPR003018">
    <property type="entry name" value="GAF"/>
</dbReference>
<accession>X1EJE1</accession>
<dbReference type="SUPFAM" id="SSF55073">
    <property type="entry name" value="Nucleotide cyclase"/>
    <property type="match status" value="1"/>
</dbReference>
<dbReference type="NCBIfam" id="TIGR00254">
    <property type="entry name" value="GGDEF"/>
    <property type="match status" value="1"/>
</dbReference>
<organism evidence="2">
    <name type="scientific">marine sediment metagenome</name>
    <dbReference type="NCBI Taxonomy" id="412755"/>
    <lineage>
        <taxon>unclassified sequences</taxon>
        <taxon>metagenomes</taxon>
        <taxon>ecological metagenomes</taxon>
    </lineage>
</organism>
<evidence type="ECO:0000313" key="2">
    <source>
        <dbReference type="EMBL" id="GAH17244.1"/>
    </source>
</evidence>
<dbReference type="AlphaFoldDB" id="X1EJE1"/>
<dbReference type="SUPFAM" id="SSF55781">
    <property type="entry name" value="GAF domain-like"/>
    <property type="match status" value="1"/>
</dbReference>
<proteinExistence type="predicted"/>
<dbReference type="GO" id="GO:0005886">
    <property type="term" value="C:plasma membrane"/>
    <property type="evidence" value="ECO:0007669"/>
    <property type="project" value="TreeGrafter"/>
</dbReference>
<dbReference type="InterPro" id="IPR050469">
    <property type="entry name" value="Diguanylate_Cyclase"/>
</dbReference>
<dbReference type="SMART" id="SM00065">
    <property type="entry name" value="GAF"/>
    <property type="match status" value="1"/>
</dbReference>
<dbReference type="GO" id="GO:1902201">
    <property type="term" value="P:negative regulation of bacterial-type flagellum-dependent cell motility"/>
    <property type="evidence" value="ECO:0007669"/>
    <property type="project" value="TreeGrafter"/>
</dbReference>
<dbReference type="GO" id="GO:0052621">
    <property type="term" value="F:diguanylate cyclase activity"/>
    <property type="evidence" value="ECO:0007669"/>
    <property type="project" value="TreeGrafter"/>
</dbReference>
<dbReference type="InterPro" id="IPR029016">
    <property type="entry name" value="GAF-like_dom_sf"/>
</dbReference>
<protein>
    <recommendedName>
        <fullName evidence="1">GGDEF domain-containing protein</fullName>
    </recommendedName>
</protein>
<feature type="domain" description="GGDEF" evidence="1">
    <location>
        <begin position="202"/>
        <end position="221"/>
    </location>
</feature>
<dbReference type="GO" id="GO:0043709">
    <property type="term" value="P:cell adhesion involved in single-species biofilm formation"/>
    <property type="evidence" value="ECO:0007669"/>
    <property type="project" value="TreeGrafter"/>
</dbReference>
<dbReference type="Pfam" id="PF01590">
    <property type="entry name" value="GAF"/>
    <property type="match status" value="1"/>
</dbReference>
<reference evidence="2" key="1">
    <citation type="journal article" date="2014" name="Front. Microbiol.">
        <title>High frequency of phylogenetically diverse reductive dehalogenase-homologous genes in deep subseafloor sedimentary metagenomes.</title>
        <authorList>
            <person name="Kawai M."/>
            <person name="Futagami T."/>
            <person name="Toyoda A."/>
            <person name="Takaki Y."/>
            <person name="Nishi S."/>
            <person name="Hori S."/>
            <person name="Arai W."/>
            <person name="Tsubouchi T."/>
            <person name="Morono Y."/>
            <person name="Uchiyama I."/>
            <person name="Ito T."/>
            <person name="Fujiyama A."/>
            <person name="Inagaki F."/>
            <person name="Takami H."/>
        </authorList>
    </citation>
    <scope>NUCLEOTIDE SEQUENCE</scope>
    <source>
        <strain evidence="2">Expedition CK06-06</strain>
    </source>
</reference>
<feature type="non-terminal residue" evidence="2">
    <location>
        <position position="221"/>
    </location>
</feature>
<dbReference type="PROSITE" id="PS50887">
    <property type="entry name" value="GGDEF"/>
    <property type="match status" value="1"/>
</dbReference>
<gene>
    <name evidence="2" type="ORF">S01H4_56987</name>
</gene>
<dbReference type="PANTHER" id="PTHR45138:SF9">
    <property type="entry name" value="DIGUANYLATE CYCLASE DGCM-RELATED"/>
    <property type="match status" value="1"/>
</dbReference>
<dbReference type="InterPro" id="IPR043128">
    <property type="entry name" value="Rev_trsase/Diguanyl_cyclase"/>
</dbReference>
<dbReference type="InterPro" id="IPR029787">
    <property type="entry name" value="Nucleotide_cyclase"/>
</dbReference>
<dbReference type="EMBL" id="BART01033093">
    <property type="protein sequence ID" value="GAH17244.1"/>
    <property type="molecule type" value="Genomic_DNA"/>
</dbReference>